<dbReference type="Gene3D" id="3.20.20.150">
    <property type="entry name" value="Divalent-metal-dependent TIM barrel enzymes"/>
    <property type="match status" value="1"/>
</dbReference>
<dbReference type="GO" id="GO:0016853">
    <property type="term" value="F:isomerase activity"/>
    <property type="evidence" value="ECO:0007669"/>
    <property type="project" value="UniProtKB-KW"/>
</dbReference>
<dbReference type="AlphaFoldDB" id="A0A975I892"/>
<organism evidence="2 3">
    <name type="scientific">Cognatishimia activa</name>
    <dbReference type="NCBI Taxonomy" id="1715691"/>
    <lineage>
        <taxon>Bacteria</taxon>
        <taxon>Pseudomonadati</taxon>
        <taxon>Pseudomonadota</taxon>
        <taxon>Alphaproteobacteria</taxon>
        <taxon>Rhodobacterales</taxon>
        <taxon>Paracoccaceae</taxon>
        <taxon>Cognatishimia</taxon>
    </lineage>
</organism>
<feature type="domain" description="Xylose isomerase-like TIM barrel" evidence="1">
    <location>
        <begin position="21"/>
        <end position="233"/>
    </location>
</feature>
<dbReference type="Proteomes" id="UP000665026">
    <property type="component" value="Chromosome"/>
</dbReference>
<dbReference type="InterPro" id="IPR036237">
    <property type="entry name" value="Xyl_isomerase-like_sf"/>
</dbReference>
<evidence type="ECO:0000313" key="2">
    <source>
        <dbReference type="EMBL" id="QTN36774.1"/>
    </source>
</evidence>
<name>A0A975I892_9RHOB</name>
<gene>
    <name evidence="2" type="ORF">HZ995_04440</name>
</gene>
<reference evidence="2" key="1">
    <citation type="submission" date="2020-07" db="EMBL/GenBank/DDBJ databases">
        <title>Genome sequences of bacteria associated with the marine, planktonic diatom Thalassiosira profunda strain ECT2AJA-044.</title>
        <authorList>
            <person name="Gargas C.B."/>
            <person name="Roberts W.R."/>
            <person name="Alverson A.J."/>
        </authorList>
    </citation>
    <scope>NUCLEOTIDE SEQUENCE</scope>
    <source>
        <strain evidence="2">ECT2AJA-044</strain>
    </source>
</reference>
<dbReference type="InterPro" id="IPR013022">
    <property type="entry name" value="Xyl_isomerase-like_TIM-brl"/>
</dbReference>
<dbReference type="KEGG" id="cact:HZ995_04440"/>
<dbReference type="SUPFAM" id="SSF51658">
    <property type="entry name" value="Xylose isomerase-like"/>
    <property type="match status" value="1"/>
</dbReference>
<protein>
    <submittedName>
        <fullName evidence="2">Sugar phosphate isomerase/epimerase</fullName>
    </submittedName>
</protein>
<dbReference type="EMBL" id="CP060010">
    <property type="protein sequence ID" value="QTN36774.1"/>
    <property type="molecule type" value="Genomic_DNA"/>
</dbReference>
<proteinExistence type="predicted"/>
<dbReference type="RefSeq" id="WP_209357470.1">
    <property type="nucleotide sequence ID" value="NZ_CP060010.1"/>
</dbReference>
<dbReference type="InterPro" id="IPR050312">
    <property type="entry name" value="IolE/XylAMocC-like"/>
</dbReference>
<accession>A0A975I892</accession>
<dbReference type="Pfam" id="PF01261">
    <property type="entry name" value="AP_endonuc_2"/>
    <property type="match status" value="1"/>
</dbReference>
<evidence type="ECO:0000313" key="3">
    <source>
        <dbReference type="Proteomes" id="UP000665026"/>
    </source>
</evidence>
<evidence type="ECO:0000259" key="1">
    <source>
        <dbReference type="Pfam" id="PF01261"/>
    </source>
</evidence>
<dbReference type="PANTHER" id="PTHR12110">
    <property type="entry name" value="HYDROXYPYRUVATE ISOMERASE"/>
    <property type="match status" value="1"/>
</dbReference>
<keyword evidence="2" id="KW-0413">Isomerase</keyword>
<sequence>MSFSFQLYSARNFTPWADVIASIAKLGYTQVEGFGGVYENPAEFKDLLDRHGLTMTSGHFFPLASCEDDFVVSIAAAKTLGIQKIFCPAPDQELQNGATRADWKAYAARLSDVGKRVQDAGLAFGWHNHHWEFMPLADGTLPMNILLENAPDIEWEMDVAWVIRGGHDPMQWIADHGARITAAHVKDIAPEGECEDEDGWADVGQGTMDWAALIAALRAHGVTLFVAEHDNPSDVTRFATRSIEAFRTY</sequence>
<dbReference type="PANTHER" id="PTHR12110:SF41">
    <property type="entry name" value="INOSOSE DEHYDRATASE"/>
    <property type="match status" value="1"/>
</dbReference>